<name>A0ABW8CE80_9ACTN</name>
<accession>A0ABW8CE80</accession>
<dbReference type="SUPFAM" id="SSF55144">
    <property type="entry name" value="LigT-like"/>
    <property type="match status" value="1"/>
</dbReference>
<dbReference type="EMBL" id="JBITYG010000010">
    <property type="protein sequence ID" value="MFI9104736.1"/>
    <property type="molecule type" value="Genomic_DNA"/>
</dbReference>
<dbReference type="InterPro" id="IPR009097">
    <property type="entry name" value="Cyclic_Pdiesterase"/>
</dbReference>
<dbReference type="Gene3D" id="3.90.1140.10">
    <property type="entry name" value="Cyclic phosphodiesterase"/>
    <property type="match status" value="1"/>
</dbReference>
<dbReference type="Proteomes" id="UP001614394">
    <property type="component" value="Unassembled WGS sequence"/>
</dbReference>
<proteinExistence type="inferred from homology"/>
<evidence type="ECO:0000256" key="2">
    <source>
        <dbReference type="HAMAP-Rule" id="MF_01940"/>
    </source>
</evidence>
<keyword evidence="4" id="KW-1185">Reference proteome</keyword>
<keyword evidence="1 2" id="KW-0378">Hydrolase</keyword>
<reference evidence="3 4" key="1">
    <citation type="submission" date="2024-10" db="EMBL/GenBank/DDBJ databases">
        <title>The Natural Products Discovery Center: Release of the First 8490 Sequenced Strains for Exploring Actinobacteria Biosynthetic Diversity.</title>
        <authorList>
            <person name="Kalkreuter E."/>
            <person name="Kautsar S.A."/>
            <person name="Yang D."/>
            <person name="Bader C.D."/>
            <person name="Teijaro C.N."/>
            <person name="Fluegel L."/>
            <person name="Davis C.M."/>
            <person name="Simpson J.R."/>
            <person name="Lauterbach L."/>
            <person name="Steele A.D."/>
            <person name="Gui C."/>
            <person name="Meng S."/>
            <person name="Li G."/>
            <person name="Viehrig K."/>
            <person name="Ye F."/>
            <person name="Su P."/>
            <person name="Kiefer A.F."/>
            <person name="Nichols A."/>
            <person name="Cepeda A.J."/>
            <person name="Yan W."/>
            <person name="Fan B."/>
            <person name="Jiang Y."/>
            <person name="Adhikari A."/>
            <person name="Zheng C.-J."/>
            <person name="Schuster L."/>
            <person name="Cowan T.M."/>
            <person name="Smanski M.J."/>
            <person name="Chevrette M.G."/>
            <person name="De Carvalho L.P.S."/>
            <person name="Shen B."/>
        </authorList>
    </citation>
    <scope>NUCLEOTIDE SEQUENCE [LARGE SCALE GENOMIC DNA]</scope>
    <source>
        <strain evidence="3 4">NPDC053399</strain>
    </source>
</reference>
<feature type="active site" description="Proton acceptor" evidence="2">
    <location>
        <position position="126"/>
    </location>
</feature>
<comment type="caution">
    <text evidence="3">The sequence shown here is derived from an EMBL/GenBank/DDBJ whole genome shotgun (WGS) entry which is preliminary data.</text>
</comment>
<dbReference type="PANTHER" id="PTHR35561">
    <property type="entry name" value="RNA 2',3'-CYCLIC PHOSPHODIESTERASE"/>
    <property type="match status" value="1"/>
</dbReference>
<sequence length="181" mass="18916">MRLFAAVLPPSGVADELDLAVSPLHRLPGAGRLRWTERAGWHFTLAFLGEVADATLPALRDGLAAAARGHAPCELRLSGGGRFGERALWAGAAGDTGRLAELADSVQSAARQAGVDPAQEHAYTPHLTLARSRGGVALGPYAAALDGFLGTPWSADTLALVRSHPAPDAHYETMATWPLGR</sequence>
<evidence type="ECO:0000313" key="3">
    <source>
        <dbReference type="EMBL" id="MFI9104736.1"/>
    </source>
</evidence>
<dbReference type="PANTHER" id="PTHR35561:SF1">
    <property type="entry name" value="RNA 2',3'-CYCLIC PHOSPHODIESTERASE"/>
    <property type="match status" value="1"/>
</dbReference>
<feature type="short sequence motif" description="HXTX 2" evidence="2">
    <location>
        <begin position="126"/>
        <end position="129"/>
    </location>
</feature>
<evidence type="ECO:0000313" key="4">
    <source>
        <dbReference type="Proteomes" id="UP001614394"/>
    </source>
</evidence>
<dbReference type="HAMAP" id="MF_01940">
    <property type="entry name" value="RNA_CPDase"/>
    <property type="match status" value="1"/>
</dbReference>
<gene>
    <name evidence="3" type="primary">thpR</name>
    <name evidence="3" type="ORF">ACIGXA_29905</name>
</gene>
<feature type="active site" description="Proton donor" evidence="2">
    <location>
        <position position="42"/>
    </location>
</feature>
<dbReference type="NCBIfam" id="TIGR02258">
    <property type="entry name" value="2_5_ligase"/>
    <property type="match status" value="1"/>
</dbReference>
<comment type="similarity">
    <text evidence="2">Belongs to the 2H phosphoesterase superfamily. ThpR family.</text>
</comment>
<dbReference type="RefSeq" id="WP_399655352.1">
    <property type="nucleotide sequence ID" value="NZ_JBITYG010000010.1"/>
</dbReference>
<dbReference type="Pfam" id="PF13563">
    <property type="entry name" value="2_5_RNA_ligase2"/>
    <property type="match status" value="1"/>
</dbReference>
<comment type="catalytic activity">
    <reaction evidence="2">
        <text>a 3'-end 2',3'-cyclophospho-ribonucleotide-RNA + H2O = a 3'-end 2'-phospho-ribonucleotide-RNA + H(+)</text>
        <dbReference type="Rhea" id="RHEA:11828"/>
        <dbReference type="Rhea" id="RHEA-COMP:10464"/>
        <dbReference type="Rhea" id="RHEA-COMP:17353"/>
        <dbReference type="ChEBI" id="CHEBI:15377"/>
        <dbReference type="ChEBI" id="CHEBI:15378"/>
        <dbReference type="ChEBI" id="CHEBI:83064"/>
        <dbReference type="ChEBI" id="CHEBI:173113"/>
        <dbReference type="EC" id="3.1.4.58"/>
    </reaction>
</comment>
<comment type="function">
    <text evidence="2">Hydrolyzes RNA 2',3'-cyclic phosphodiester to an RNA 2'-phosphomonoester.</text>
</comment>
<feature type="short sequence motif" description="HXTX 1" evidence="2">
    <location>
        <begin position="42"/>
        <end position="45"/>
    </location>
</feature>
<dbReference type="InterPro" id="IPR004175">
    <property type="entry name" value="RNA_CPDase"/>
</dbReference>
<organism evidence="3 4">
    <name type="scientific">Streptomyces fildesensis</name>
    <dbReference type="NCBI Taxonomy" id="375757"/>
    <lineage>
        <taxon>Bacteria</taxon>
        <taxon>Bacillati</taxon>
        <taxon>Actinomycetota</taxon>
        <taxon>Actinomycetes</taxon>
        <taxon>Kitasatosporales</taxon>
        <taxon>Streptomycetaceae</taxon>
        <taxon>Streptomyces</taxon>
    </lineage>
</organism>
<evidence type="ECO:0000256" key="1">
    <source>
        <dbReference type="ARBA" id="ARBA00022801"/>
    </source>
</evidence>
<protein>
    <recommendedName>
        <fullName evidence="2">RNA 2',3'-cyclic phosphodiesterase</fullName>
        <shortName evidence="2">RNA 2',3'-CPDase</shortName>
        <ecNumber evidence="2">3.1.4.58</ecNumber>
    </recommendedName>
</protein>
<dbReference type="EC" id="3.1.4.58" evidence="2"/>